<proteinExistence type="predicted"/>
<evidence type="ECO:0000313" key="3">
    <source>
        <dbReference type="Proteomes" id="UP000077628"/>
    </source>
</evidence>
<keyword evidence="1" id="KW-0472">Membrane</keyword>
<organism evidence="2 3">
    <name type="scientific">Methylomonas koyamae</name>
    <dbReference type="NCBI Taxonomy" id="702114"/>
    <lineage>
        <taxon>Bacteria</taxon>
        <taxon>Pseudomonadati</taxon>
        <taxon>Pseudomonadota</taxon>
        <taxon>Gammaproteobacteria</taxon>
        <taxon>Methylococcales</taxon>
        <taxon>Methylococcaceae</taxon>
        <taxon>Methylomonas</taxon>
    </lineage>
</organism>
<name>A0A177NQ35_9GAMM</name>
<feature type="transmembrane region" description="Helical" evidence="1">
    <location>
        <begin position="75"/>
        <end position="97"/>
    </location>
</feature>
<feature type="transmembrane region" description="Helical" evidence="1">
    <location>
        <begin position="41"/>
        <end position="63"/>
    </location>
</feature>
<keyword evidence="1" id="KW-0812">Transmembrane</keyword>
<gene>
    <name evidence="2" type="ORF">A1355_04720</name>
</gene>
<dbReference type="Proteomes" id="UP000077628">
    <property type="component" value="Unassembled WGS sequence"/>
</dbReference>
<dbReference type="RefSeq" id="WP_064028156.1">
    <property type="nucleotide sequence ID" value="NZ_LUUK01000161.1"/>
</dbReference>
<dbReference type="EMBL" id="LUUK01000161">
    <property type="protein sequence ID" value="OAI19150.1"/>
    <property type="molecule type" value="Genomic_DNA"/>
</dbReference>
<sequence>MQMLGAIPIGIWAPLLGLGLAVCAGVWLGERKAFARRGKVAAWRWVRLATLPILAATAAVAWLPAQAVGGPEALAVFYLCLLFVCPVVYFGLHVWLGRWVSPALIGGESLGIAATGLLPIAVPVAAAHLLQPWYFEARAAVAEAGRLRAPVRPRPHRIVDERRFLLPEIGEVWAEHWLAPGGVRVERIESRHGGEFSRADDSSGGGLCRAGDDVYLFWSAAAPTPHWRMFWRDESGELLQSEWTSQPAAGPAEHFELRWSDAGLRLPARIPLGMVALARVPDGGAESFDGLLGPGAVYDPLDNCLPLDLRWPAKPGWSAPQALRIAQWRIDLQAMRFATFRRP</sequence>
<evidence type="ECO:0000256" key="1">
    <source>
        <dbReference type="SAM" id="Phobius"/>
    </source>
</evidence>
<evidence type="ECO:0000313" key="2">
    <source>
        <dbReference type="EMBL" id="OAI19150.1"/>
    </source>
</evidence>
<feature type="transmembrane region" description="Helical" evidence="1">
    <location>
        <begin position="109"/>
        <end position="130"/>
    </location>
</feature>
<dbReference type="STRING" id="702114.A1355_04720"/>
<keyword evidence="3" id="KW-1185">Reference proteome</keyword>
<keyword evidence="1" id="KW-1133">Transmembrane helix</keyword>
<reference evidence="3" key="1">
    <citation type="submission" date="2016-03" db="EMBL/GenBank/DDBJ databases">
        <authorList>
            <person name="Heylen K."/>
            <person name="De Vos P."/>
            <person name="Vekeman B."/>
        </authorList>
    </citation>
    <scope>NUCLEOTIDE SEQUENCE [LARGE SCALE GENOMIC DNA]</scope>
    <source>
        <strain evidence="3">R-45383</strain>
    </source>
</reference>
<accession>A0A177NQ35</accession>
<feature type="transmembrane region" description="Helical" evidence="1">
    <location>
        <begin position="6"/>
        <end position="29"/>
    </location>
</feature>
<protein>
    <submittedName>
        <fullName evidence="2">Uncharacterized protein</fullName>
    </submittedName>
</protein>
<dbReference type="AlphaFoldDB" id="A0A177NQ35"/>
<comment type="caution">
    <text evidence="2">The sequence shown here is derived from an EMBL/GenBank/DDBJ whole genome shotgun (WGS) entry which is preliminary data.</text>
</comment>